<sequence>MTQEKTIDPKAPSSGGRTATADGLILPITGLGVWNLYFLAKFGLAWAGYLNLSPLWNALFIAALLIPLRSGVLRFLRGAAGIVCAFMLLWSESWLPGIESITANAGGIAGFSWNYILELALDFINWQMVGCGALGILLYVLLRNTIRITFVTLCCFIGMTVTPMVDAFFAKDAGEDNSVVAAADGGAAGGKNQAVSDSKTVKEWYEAFLAYEKERRAEFPTGIPEKDTPFDILLLNICSLSNDDLAASQLENHPLFSRFNIRFDNFNSATSYSGPAALRLLTGACGQPSHNDLYGERRTECETLNRLGALGFSQHVMMDHTGEYDDFLQVLRDKTGLSAPLESKGQPIPIRYMGFDDEELADTLALLRFWQRTTARAKEKRSVTFMNLISLHDGNRLPRHGRSEEFKPRAQRMFDDINTFIRELERTRRRVMIVLVPEHGAAVRGDRIQAPRLRDIPTLRITEVPTMVKFVGVRGLPEQPIHVTGDTSYLALTSLIGRTIEKNFFSKSGGAVPLEELVQNLPETHRVSENGQAKILELKDVEYLRRNDDWKPYGG</sequence>
<evidence type="ECO:0000256" key="1">
    <source>
        <dbReference type="SAM" id="Phobius"/>
    </source>
</evidence>
<dbReference type="EC" id="2.7.8.-" evidence="2"/>
<name>A0A6I1EHI6_9BURK</name>
<dbReference type="GO" id="GO:0016740">
    <property type="term" value="F:transferase activity"/>
    <property type="evidence" value="ECO:0007669"/>
    <property type="project" value="UniProtKB-KW"/>
</dbReference>
<dbReference type="NCBIfam" id="TIGR03368">
    <property type="entry name" value="cellulose_yhjU"/>
    <property type="match status" value="1"/>
</dbReference>
<feature type="transmembrane region" description="Helical" evidence="1">
    <location>
        <begin position="46"/>
        <end position="68"/>
    </location>
</feature>
<dbReference type="OrthoDB" id="6965261at2"/>
<feature type="transmembrane region" description="Helical" evidence="1">
    <location>
        <begin position="21"/>
        <end position="40"/>
    </location>
</feature>
<dbReference type="InterPro" id="IPR017744">
    <property type="entry name" value="BcsG"/>
</dbReference>
<feature type="transmembrane region" description="Helical" evidence="1">
    <location>
        <begin position="123"/>
        <end position="142"/>
    </location>
</feature>
<dbReference type="Proteomes" id="UP000430564">
    <property type="component" value="Unassembled WGS sequence"/>
</dbReference>
<accession>A0A6I1EHI6</accession>
<dbReference type="AlphaFoldDB" id="A0A6I1EHI6"/>
<feature type="transmembrane region" description="Helical" evidence="1">
    <location>
        <begin position="75"/>
        <end position="91"/>
    </location>
</feature>
<organism evidence="2 3">
    <name type="scientific">Sutterella seckii</name>
    <dbReference type="NCBI Taxonomy" id="1944635"/>
    <lineage>
        <taxon>Bacteria</taxon>
        <taxon>Pseudomonadati</taxon>
        <taxon>Pseudomonadota</taxon>
        <taxon>Betaproteobacteria</taxon>
        <taxon>Burkholderiales</taxon>
        <taxon>Sutterellaceae</taxon>
        <taxon>Sutterella</taxon>
    </lineage>
</organism>
<dbReference type="EMBL" id="WEHX01000078">
    <property type="protein sequence ID" value="KAB7655981.1"/>
    <property type="molecule type" value="Genomic_DNA"/>
</dbReference>
<keyword evidence="1" id="KW-0472">Membrane</keyword>
<keyword evidence="1" id="KW-0812">Transmembrane</keyword>
<comment type="caution">
    <text evidence="2">The sequence shown here is derived from an EMBL/GenBank/DDBJ whole genome shotgun (WGS) entry which is preliminary data.</text>
</comment>
<proteinExistence type="predicted"/>
<feature type="transmembrane region" description="Helical" evidence="1">
    <location>
        <begin position="149"/>
        <end position="170"/>
    </location>
</feature>
<dbReference type="RefSeq" id="WP_152158847.1">
    <property type="nucleotide sequence ID" value="NZ_WEHX01000078.1"/>
</dbReference>
<protein>
    <submittedName>
        <fullName evidence="2">Cellulose biosynthesis protein BcsG</fullName>
        <ecNumber evidence="2">2.7.8.-</ecNumber>
    </submittedName>
</protein>
<gene>
    <name evidence="2" type="primary">bcsG</name>
    <name evidence="2" type="ORF">GBM95_09265</name>
</gene>
<keyword evidence="2" id="KW-0808">Transferase</keyword>
<evidence type="ECO:0000313" key="2">
    <source>
        <dbReference type="EMBL" id="KAB7655981.1"/>
    </source>
</evidence>
<reference evidence="2 3" key="1">
    <citation type="submission" date="2019-10" db="EMBL/GenBank/DDBJ databases">
        <title>Genome diversity of Sutterella seckii.</title>
        <authorList>
            <person name="Chaplin A.V."/>
            <person name="Sokolova S.R."/>
            <person name="Mosin K.A."/>
            <person name="Ivanova E.L."/>
            <person name="Kochetkova T.O."/>
            <person name="Goltsov A.Y."/>
            <person name="Trofimov D.Y."/>
            <person name="Efimov B.A."/>
        </authorList>
    </citation>
    <scope>NUCLEOTIDE SEQUENCE [LARGE SCALE GENOMIC DNA]</scope>
    <source>
        <strain evidence="2 3">ASD393</strain>
    </source>
</reference>
<dbReference type="Pfam" id="PF11658">
    <property type="entry name" value="CBP_BcsG"/>
    <property type="match status" value="1"/>
</dbReference>
<evidence type="ECO:0000313" key="3">
    <source>
        <dbReference type="Proteomes" id="UP000430564"/>
    </source>
</evidence>
<keyword evidence="1" id="KW-1133">Transmembrane helix</keyword>